<evidence type="ECO:0000256" key="3">
    <source>
        <dbReference type="ARBA" id="ARBA00022475"/>
    </source>
</evidence>
<dbReference type="FunFam" id="1.20.1070.10:FF:000005">
    <property type="entry name" value="Olfactory receptor"/>
    <property type="match status" value="1"/>
</dbReference>
<evidence type="ECO:0000256" key="4">
    <source>
        <dbReference type="ARBA" id="ARBA00022606"/>
    </source>
</evidence>
<gene>
    <name evidence="15" type="ORF">QTO34_003773</name>
</gene>
<dbReference type="FunFam" id="1.20.1070.10:FF:000001">
    <property type="entry name" value="Olfactory receptor"/>
    <property type="match status" value="1"/>
</dbReference>
<sequence>MAPNCSPACLIAPNHLCLSPCGFVQKVVWKDIRKPHKCRKHRSYNRPSSITGLQNLCEFLNSWELLKTHTCQKVNLNLSFLEIGFNLVIVPKMLGTLIIQDTTISFLGCATQMYFFFFFGAAECCLLATMAYDRYVAICDPLRYPVIMGRRACAQLAAASWFSGFPVATVQTTWIFSFPFCGPNRVNHFFCDSPPVIALVCADTSLFELEALTATVLFILFPFLLILGSYVRILSTIFRMPSAEGKRKAFSTCSSHLLVVSLFYSTAILTYFRPRSSTSPENKKLLSLSYTVVTPMLNPIIYSLRNSEVKAALKRVTHRTLGPKKLAPDCERAQAGLRTPPPPLPECANFMYHSAKCALLAVMSYDRYVAVCKPLHYSTIMTQQVCLQLAVASWVSGALVSLVDTTFTFQLPYRGQNIINHYFCEPPALLKLASADTYSTEMAIFAMGVVILLAPVSLILVSYWHIISTVVQMQSGEGRLKAFSTCGSHLIVVVLFYGSGIFTYMRPNSKTTKERDKMISVFYTWSWVPVRWCTRPFRSLRLNGGF</sequence>
<evidence type="ECO:0000313" key="15">
    <source>
        <dbReference type="EMBL" id="KAK1335973.1"/>
    </source>
</evidence>
<dbReference type="PRINTS" id="PR00237">
    <property type="entry name" value="GPCRRHODOPSN"/>
</dbReference>
<comment type="subcellular location">
    <subcellularLocation>
        <location evidence="2">Cell membrane</location>
        <topology evidence="2">Multi-pass membrane protein</topology>
    </subcellularLocation>
</comment>
<keyword evidence="3" id="KW-1003">Cell membrane</keyword>
<evidence type="ECO:0000256" key="2">
    <source>
        <dbReference type="ARBA" id="ARBA00004651"/>
    </source>
</evidence>
<dbReference type="CDD" id="cd15225">
    <property type="entry name" value="7tmA_OR10A-like"/>
    <property type="match status" value="1"/>
</dbReference>
<feature type="transmembrane region" description="Helical" evidence="13">
    <location>
        <begin position="153"/>
        <end position="176"/>
    </location>
</feature>
<feature type="transmembrane region" description="Helical" evidence="13">
    <location>
        <begin position="487"/>
        <end position="505"/>
    </location>
</feature>
<feature type="domain" description="G-protein coupled receptors family 1 profile" evidence="14">
    <location>
        <begin position="359"/>
        <end position="497"/>
    </location>
</feature>
<evidence type="ECO:0000256" key="8">
    <source>
        <dbReference type="ARBA" id="ARBA00023040"/>
    </source>
</evidence>
<dbReference type="AlphaFoldDB" id="A0AA40HR81"/>
<organism evidence="15 16">
    <name type="scientific">Cnephaeus nilssonii</name>
    <name type="common">Northern bat</name>
    <name type="synonym">Eptesicus nilssonii</name>
    <dbReference type="NCBI Taxonomy" id="3371016"/>
    <lineage>
        <taxon>Eukaryota</taxon>
        <taxon>Metazoa</taxon>
        <taxon>Chordata</taxon>
        <taxon>Craniata</taxon>
        <taxon>Vertebrata</taxon>
        <taxon>Euteleostomi</taxon>
        <taxon>Mammalia</taxon>
        <taxon>Eutheria</taxon>
        <taxon>Laurasiatheria</taxon>
        <taxon>Chiroptera</taxon>
        <taxon>Yangochiroptera</taxon>
        <taxon>Vespertilionidae</taxon>
        <taxon>Cnephaeus</taxon>
    </lineage>
</organism>
<keyword evidence="8 12" id="KW-0297">G-protein coupled receptor</keyword>
<evidence type="ECO:0000256" key="12">
    <source>
        <dbReference type="RuleBase" id="RU000688"/>
    </source>
</evidence>
<keyword evidence="6" id="KW-0552">Olfaction</keyword>
<dbReference type="InterPro" id="IPR017452">
    <property type="entry name" value="GPCR_Rhodpsn_7TM"/>
</dbReference>
<keyword evidence="11 12" id="KW-0807">Transducer</keyword>
<dbReference type="PANTHER" id="PTHR26453">
    <property type="entry name" value="OLFACTORY RECEPTOR"/>
    <property type="match status" value="1"/>
</dbReference>
<keyword evidence="7 13" id="KW-1133">Transmembrane helix</keyword>
<evidence type="ECO:0000256" key="13">
    <source>
        <dbReference type="SAM" id="Phobius"/>
    </source>
</evidence>
<keyword evidence="4" id="KW-0716">Sensory transduction</keyword>
<dbReference type="InterPro" id="IPR000276">
    <property type="entry name" value="GPCR_Rhodpsn"/>
</dbReference>
<keyword evidence="5 12" id="KW-0812">Transmembrane</keyword>
<accession>A0AA40HR81</accession>
<feature type="transmembrane region" description="Helical" evidence="13">
    <location>
        <begin position="255"/>
        <end position="273"/>
    </location>
</feature>
<evidence type="ECO:0000256" key="1">
    <source>
        <dbReference type="ARBA" id="ARBA00003929"/>
    </source>
</evidence>
<dbReference type="GO" id="GO:0004930">
    <property type="term" value="F:G protein-coupled receptor activity"/>
    <property type="evidence" value="ECO:0007669"/>
    <property type="project" value="UniProtKB-KW"/>
</dbReference>
<proteinExistence type="inferred from homology"/>
<evidence type="ECO:0000256" key="9">
    <source>
        <dbReference type="ARBA" id="ARBA00023136"/>
    </source>
</evidence>
<keyword evidence="16" id="KW-1185">Reference proteome</keyword>
<feature type="domain" description="G-protein coupled receptors family 1 profile" evidence="14">
    <location>
        <begin position="76"/>
        <end position="302"/>
    </location>
</feature>
<comment type="similarity">
    <text evidence="12">Belongs to the G-protein coupled receptor 1 family.</text>
</comment>
<dbReference type="PROSITE" id="PS50262">
    <property type="entry name" value="G_PROTEIN_RECEP_F1_2"/>
    <property type="match status" value="2"/>
</dbReference>
<feature type="transmembrane region" description="Helical" evidence="13">
    <location>
        <begin position="212"/>
        <end position="234"/>
    </location>
</feature>
<dbReference type="GO" id="GO:0005886">
    <property type="term" value="C:plasma membrane"/>
    <property type="evidence" value="ECO:0007669"/>
    <property type="project" value="UniProtKB-SubCell"/>
</dbReference>
<dbReference type="EMBL" id="JAULJE010000013">
    <property type="protein sequence ID" value="KAK1335973.1"/>
    <property type="molecule type" value="Genomic_DNA"/>
</dbReference>
<comment type="function">
    <text evidence="1">Putative odorant or sperm cell receptor.</text>
</comment>
<dbReference type="Proteomes" id="UP001177744">
    <property type="component" value="Unassembled WGS sequence"/>
</dbReference>
<evidence type="ECO:0000313" key="16">
    <source>
        <dbReference type="Proteomes" id="UP001177744"/>
    </source>
</evidence>
<reference evidence="15" key="1">
    <citation type="submission" date="2023-06" db="EMBL/GenBank/DDBJ databases">
        <title>Reference genome for the Northern bat (Eptesicus nilssonii), a most northern bat species.</title>
        <authorList>
            <person name="Laine V.N."/>
            <person name="Pulliainen A.T."/>
            <person name="Lilley T.M."/>
        </authorList>
    </citation>
    <scope>NUCLEOTIDE SEQUENCE</scope>
    <source>
        <strain evidence="15">BLF_Eptnil</strain>
        <tissue evidence="15">Kidney</tissue>
    </source>
</reference>
<comment type="caution">
    <text evidence="15">The sequence shown here is derived from an EMBL/GenBank/DDBJ whole genome shotgun (WGS) entry which is preliminary data.</text>
</comment>
<evidence type="ECO:0000256" key="11">
    <source>
        <dbReference type="ARBA" id="ARBA00023224"/>
    </source>
</evidence>
<dbReference type="PROSITE" id="PS00237">
    <property type="entry name" value="G_PROTEIN_RECEP_F1_1"/>
    <property type="match status" value="1"/>
</dbReference>
<evidence type="ECO:0000256" key="6">
    <source>
        <dbReference type="ARBA" id="ARBA00022725"/>
    </source>
</evidence>
<keyword evidence="10 12" id="KW-0675">Receptor</keyword>
<feature type="transmembrane region" description="Helical" evidence="13">
    <location>
        <begin position="285"/>
        <end position="304"/>
    </location>
</feature>
<evidence type="ECO:0000256" key="10">
    <source>
        <dbReference type="ARBA" id="ARBA00023170"/>
    </source>
</evidence>
<dbReference type="Pfam" id="PF13853">
    <property type="entry name" value="7tm_4"/>
    <property type="match status" value="2"/>
</dbReference>
<evidence type="ECO:0000259" key="14">
    <source>
        <dbReference type="PROSITE" id="PS50262"/>
    </source>
</evidence>
<feature type="transmembrane region" description="Helical" evidence="13">
    <location>
        <begin position="444"/>
        <end position="467"/>
    </location>
</feature>
<dbReference type="SUPFAM" id="SSF81321">
    <property type="entry name" value="Family A G protein-coupled receptor-like"/>
    <property type="match status" value="2"/>
</dbReference>
<dbReference type="InterPro" id="IPR000725">
    <property type="entry name" value="Olfact_rcpt"/>
</dbReference>
<evidence type="ECO:0000256" key="5">
    <source>
        <dbReference type="ARBA" id="ARBA00022692"/>
    </source>
</evidence>
<evidence type="ECO:0000256" key="7">
    <source>
        <dbReference type="ARBA" id="ARBA00022989"/>
    </source>
</evidence>
<dbReference type="PRINTS" id="PR00245">
    <property type="entry name" value="OLFACTORYR"/>
</dbReference>
<dbReference type="Gene3D" id="1.20.1070.10">
    <property type="entry name" value="Rhodopsin 7-helix transmembrane proteins"/>
    <property type="match status" value="2"/>
</dbReference>
<keyword evidence="9 13" id="KW-0472">Membrane</keyword>
<protein>
    <recommendedName>
        <fullName evidence="14">G-protein coupled receptors family 1 profile domain-containing protein</fullName>
    </recommendedName>
</protein>
<feature type="transmembrane region" description="Helical" evidence="13">
    <location>
        <begin position="113"/>
        <end position="132"/>
    </location>
</feature>
<name>A0AA40HR81_CNENI</name>
<dbReference type="GO" id="GO:0004984">
    <property type="term" value="F:olfactory receptor activity"/>
    <property type="evidence" value="ECO:0007669"/>
    <property type="project" value="InterPro"/>
</dbReference>